<organism evidence="1 2">
    <name type="scientific">Pseudohaliea rubra DSM 19751</name>
    <dbReference type="NCBI Taxonomy" id="1265313"/>
    <lineage>
        <taxon>Bacteria</taxon>
        <taxon>Pseudomonadati</taxon>
        <taxon>Pseudomonadota</taxon>
        <taxon>Gammaproteobacteria</taxon>
        <taxon>Cellvibrionales</taxon>
        <taxon>Halieaceae</taxon>
        <taxon>Pseudohaliea</taxon>
    </lineage>
</organism>
<accession>A0A095XXL8</accession>
<keyword evidence="2" id="KW-1185">Reference proteome</keyword>
<dbReference type="HOGENOM" id="CLU_402697_0_0_6"/>
<reference evidence="1 2" key="1">
    <citation type="journal article" date="2014" name="Genome Announc.">
        <title>Genome Sequence of Gammaproteobacterial Pseudohaliea rubra Type Strain DSM 19751, Isolated from Coastal Seawater of the Mediterranean Sea.</title>
        <authorList>
            <person name="Spring S."/>
            <person name="Fiebig A."/>
            <person name="Riedel T."/>
            <person name="Goker M."/>
            <person name="Klenk H.P."/>
        </authorList>
    </citation>
    <scope>NUCLEOTIDE SEQUENCE [LARGE SCALE GENOMIC DNA]</scope>
    <source>
        <strain evidence="1 2">DSM 19751</strain>
    </source>
</reference>
<proteinExistence type="predicted"/>
<dbReference type="PATRIC" id="fig|1265313.6.peg.927"/>
<protein>
    <submittedName>
        <fullName evidence="1">Uncharacterized protein</fullName>
    </submittedName>
</protein>
<sequence>MRVLDEAVREAGDVHEAVLVHADIHEGAEVGDVGDGALEDHVRLQILHGLHVVAQLRGLEGRPRIPAGLIELGDDVAHRGQAALRRHEGLRVQAFQEGAVADHRGQRPARAGGDSLRERVGLRVHRRSVEGVVAVINAQEARGLLEGAGAEAGYVQKGAPAREGAVAVAVGDDGCGEARRQTGNPRQERRRGHVHVDADGVHAVLHYGIELPGQRDLADVMLVLAHADGFGLDLHQFGERVLQAPGDGDGAPEGHIQIGEFLRRQLRGGIDGGAGFGHGDPGGRDVRLRCQQAADEGIGFPAGGAVANGDEFHLVAAEQRRHRVRGLRLPLLGGVRKNGGVVHELAGAVDHGHLHAGPKPRVQAHGRPGPGGRCQQQVLEVAGEHGDRLGLGALAQVAEEVRLQAGEQLDPPGPAQRRAQPAVGRPALVRHLPVPGQHRLAGVRVACLLFRVHDQGQLQEAGVAAAEHGQGPMRGHAGQRLTVLEVVAELGRFGIVSGPRRSGGAQQGIVDEEGPQPGDQVRVLGPALHEDLPGAVQGVVGAGDTGISVEVGRGDGRRLLRRALPECVRQRLEAGLAGDLCLGAALRLVGQVQVLEAALAVGGQQLRFEGLRELALLADAVEDRAAPGLEFREVAVPFLQLAQLAVIEAAGHLLAVAGDEGNGGAVLEQGERGAHLGFADGQFGRQALGDGHGLS</sequence>
<dbReference type="eggNOG" id="ENOG50342MG">
    <property type="taxonomic scope" value="Bacteria"/>
</dbReference>
<dbReference type="EMBL" id="AUVB01000025">
    <property type="protein sequence ID" value="KGE04476.1"/>
    <property type="molecule type" value="Genomic_DNA"/>
</dbReference>
<evidence type="ECO:0000313" key="2">
    <source>
        <dbReference type="Proteomes" id="UP000029640"/>
    </source>
</evidence>
<name>A0A095XXL8_9GAMM</name>
<comment type="caution">
    <text evidence="1">The sequence shown here is derived from an EMBL/GenBank/DDBJ whole genome shotgun (WGS) entry which is preliminary data.</text>
</comment>
<dbReference type="AlphaFoldDB" id="A0A095XXL8"/>
<evidence type="ECO:0000313" key="1">
    <source>
        <dbReference type="EMBL" id="KGE04476.1"/>
    </source>
</evidence>
<dbReference type="Proteomes" id="UP000029640">
    <property type="component" value="Unassembled WGS sequence"/>
</dbReference>
<gene>
    <name evidence="1" type="ORF">HRUBRA_00941</name>
</gene>